<dbReference type="InterPro" id="IPR029044">
    <property type="entry name" value="Nucleotide-diphossugar_trans"/>
</dbReference>
<keyword evidence="4" id="KW-0547">Nucleotide-binding</keyword>
<evidence type="ECO:0000256" key="5">
    <source>
        <dbReference type="ARBA" id="ARBA00022842"/>
    </source>
</evidence>
<keyword evidence="5" id="KW-0460">Magnesium</keyword>
<evidence type="ECO:0000256" key="3">
    <source>
        <dbReference type="ARBA" id="ARBA00022723"/>
    </source>
</evidence>
<keyword evidence="7" id="KW-0501">Molybdenum cofactor biosynthesis</keyword>
<dbReference type="CDD" id="cd02503">
    <property type="entry name" value="MobA"/>
    <property type="match status" value="1"/>
</dbReference>
<name>A0A382HB20_9ZZZZ</name>
<dbReference type="GO" id="GO:0005525">
    <property type="term" value="F:GTP binding"/>
    <property type="evidence" value="ECO:0007669"/>
    <property type="project" value="UniProtKB-KW"/>
</dbReference>
<evidence type="ECO:0000259" key="8">
    <source>
        <dbReference type="Pfam" id="PF12804"/>
    </source>
</evidence>
<keyword evidence="6" id="KW-0342">GTP-binding</keyword>
<evidence type="ECO:0000256" key="1">
    <source>
        <dbReference type="ARBA" id="ARBA00022490"/>
    </source>
</evidence>
<dbReference type="InterPro" id="IPR025877">
    <property type="entry name" value="MobA-like_NTP_Trfase"/>
</dbReference>
<proteinExistence type="predicted"/>
<dbReference type="PANTHER" id="PTHR19136">
    <property type="entry name" value="MOLYBDENUM COFACTOR GUANYLYLTRANSFERASE"/>
    <property type="match status" value="1"/>
</dbReference>
<dbReference type="Gene3D" id="3.90.550.10">
    <property type="entry name" value="Spore Coat Polysaccharide Biosynthesis Protein SpsA, Chain A"/>
    <property type="match status" value="1"/>
</dbReference>
<evidence type="ECO:0000256" key="7">
    <source>
        <dbReference type="ARBA" id="ARBA00023150"/>
    </source>
</evidence>
<dbReference type="GO" id="GO:0016779">
    <property type="term" value="F:nucleotidyltransferase activity"/>
    <property type="evidence" value="ECO:0007669"/>
    <property type="project" value="UniProtKB-ARBA"/>
</dbReference>
<sequence>MAVRAAETLAEVFSSVVVVSSSKRVVTDWPHVPDLREGYGPLAGIEAALQYAADEALDGVFVLACDLPLVDTSIVQSVTLALGEQKVVAPQRKAFPGVEPLCAAYHISCLETVVDALERGELAVHQIFETLRGRVVRLPEESFLNVNTPADREVAIAALRREADQRGLP</sequence>
<evidence type="ECO:0000256" key="2">
    <source>
        <dbReference type="ARBA" id="ARBA00022679"/>
    </source>
</evidence>
<dbReference type="PANTHER" id="PTHR19136:SF81">
    <property type="entry name" value="MOLYBDENUM COFACTOR GUANYLYLTRANSFERASE"/>
    <property type="match status" value="1"/>
</dbReference>
<evidence type="ECO:0000256" key="6">
    <source>
        <dbReference type="ARBA" id="ARBA00023134"/>
    </source>
</evidence>
<organism evidence="9">
    <name type="scientific">marine metagenome</name>
    <dbReference type="NCBI Taxonomy" id="408172"/>
    <lineage>
        <taxon>unclassified sequences</taxon>
        <taxon>metagenomes</taxon>
        <taxon>ecological metagenomes</taxon>
    </lineage>
</organism>
<gene>
    <name evidence="9" type="ORF">METZ01_LOCUS237216</name>
</gene>
<protein>
    <recommendedName>
        <fullName evidence="8">MobA-like NTP transferase domain-containing protein</fullName>
    </recommendedName>
</protein>
<feature type="domain" description="MobA-like NTP transferase" evidence="8">
    <location>
        <begin position="2"/>
        <end position="119"/>
    </location>
</feature>
<keyword evidence="2" id="KW-0808">Transferase</keyword>
<reference evidence="9" key="1">
    <citation type="submission" date="2018-05" db="EMBL/GenBank/DDBJ databases">
        <authorList>
            <person name="Lanie J.A."/>
            <person name="Ng W.-L."/>
            <person name="Kazmierczak K.M."/>
            <person name="Andrzejewski T.M."/>
            <person name="Davidsen T.M."/>
            <person name="Wayne K.J."/>
            <person name="Tettelin H."/>
            <person name="Glass J.I."/>
            <person name="Rusch D."/>
            <person name="Podicherti R."/>
            <person name="Tsui H.-C.T."/>
            <person name="Winkler M.E."/>
        </authorList>
    </citation>
    <scope>NUCLEOTIDE SEQUENCE</scope>
</reference>
<evidence type="ECO:0000256" key="4">
    <source>
        <dbReference type="ARBA" id="ARBA00022741"/>
    </source>
</evidence>
<dbReference type="GO" id="GO:0046872">
    <property type="term" value="F:metal ion binding"/>
    <property type="evidence" value="ECO:0007669"/>
    <property type="project" value="UniProtKB-KW"/>
</dbReference>
<keyword evidence="3" id="KW-0479">Metal-binding</keyword>
<dbReference type="SUPFAM" id="SSF53448">
    <property type="entry name" value="Nucleotide-diphospho-sugar transferases"/>
    <property type="match status" value="1"/>
</dbReference>
<keyword evidence="1" id="KW-0963">Cytoplasm</keyword>
<dbReference type="AlphaFoldDB" id="A0A382HB20"/>
<dbReference type="Pfam" id="PF12804">
    <property type="entry name" value="NTP_transf_3"/>
    <property type="match status" value="1"/>
</dbReference>
<dbReference type="InterPro" id="IPR013482">
    <property type="entry name" value="Molybde_CF_guanTrfase"/>
</dbReference>
<evidence type="ECO:0000313" key="9">
    <source>
        <dbReference type="EMBL" id="SVB84362.1"/>
    </source>
</evidence>
<accession>A0A382HB20</accession>
<dbReference type="EMBL" id="UINC01060153">
    <property type="protein sequence ID" value="SVB84362.1"/>
    <property type="molecule type" value="Genomic_DNA"/>
</dbReference>
<dbReference type="GO" id="GO:0006777">
    <property type="term" value="P:Mo-molybdopterin cofactor biosynthetic process"/>
    <property type="evidence" value="ECO:0007669"/>
    <property type="project" value="UniProtKB-KW"/>
</dbReference>